<dbReference type="GO" id="GO:0004450">
    <property type="term" value="F:isocitrate dehydrogenase (NADP+) activity"/>
    <property type="evidence" value="ECO:0007669"/>
    <property type="project" value="UniProtKB-EC"/>
</dbReference>
<evidence type="ECO:0000256" key="10">
    <source>
        <dbReference type="PIRSR" id="PIRSR009407-1"/>
    </source>
</evidence>
<gene>
    <name evidence="14" type="ORF">SAMN06265182_0108</name>
</gene>
<evidence type="ECO:0000256" key="3">
    <source>
        <dbReference type="ARBA" id="ARBA00022723"/>
    </source>
</evidence>
<organism evidence="14 15">
    <name type="scientific">Persephonella hydrogeniphila</name>
    <dbReference type="NCBI Taxonomy" id="198703"/>
    <lineage>
        <taxon>Bacteria</taxon>
        <taxon>Pseudomonadati</taxon>
        <taxon>Aquificota</taxon>
        <taxon>Aquificia</taxon>
        <taxon>Aquificales</taxon>
        <taxon>Hydrogenothermaceae</taxon>
        <taxon>Persephonella</taxon>
    </lineage>
</organism>
<dbReference type="OrthoDB" id="9807643at2"/>
<feature type="binding site" evidence="12">
    <location>
        <position position="547"/>
    </location>
    <ligand>
        <name>Mg(2+)</name>
        <dbReference type="ChEBI" id="CHEBI:18420"/>
    </ligand>
</feature>
<dbReference type="RefSeq" id="WP_096999313.1">
    <property type="nucleotide sequence ID" value="NZ_OBEI01000001.1"/>
</dbReference>
<evidence type="ECO:0000313" key="14">
    <source>
        <dbReference type="EMBL" id="SNZ02388.1"/>
    </source>
</evidence>
<dbReference type="GO" id="GO:0046872">
    <property type="term" value="F:metal ion binding"/>
    <property type="evidence" value="ECO:0007669"/>
    <property type="project" value="UniProtKB-KW"/>
</dbReference>
<evidence type="ECO:0000256" key="7">
    <source>
        <dbReference type="ARBA" id="ARBA00023554"/>
    </source>
</evidence>
<evidence type="ECO:0000256" key="5">
    <source>
        <dbReference type="ARBA" id="ARBA00022857"/>
    </source>
</evidence>
<feature type="binding site" evidence="13">
    <location>
        <position position="135"/>
    </location>
    <ligand>
        <name>NADP(+)</name>
        <dbReference type="ChEBI" id="CHEBI:58349"/>
    </ligand>
</feature>
<evidence type="ECO:0000256" key="12">
    <source>
        <dbReference type="PIRSR" id="PIRSR009407-3"/>
    </source>
</evidence>
<feature type="binding site" evidence="13">
    <location>
        <begin position="599"/>
        <end position="601"/>
    </location>
    <ligand>
        <name>NADP(+)</name>
        <dbReference type="ChEBI" id="CHEBI:58349"/>
    </ligand>
</feature>
<keyword evidence="15" id="KW-1185">Reference proteome</keyword>
<proteinExistence type="inferred from homology"/>
<reference evidence="15" key="1">
    <citation type="submission" date="2017-09" db="EMBL/GenBank/DDBJ databases">
        <authorList>
            <person name="Varghese N."/>
            <person name="Submissions S."/>
        </authorList>
    </citation>
    <scope>NUCLEOTIDE SEQUENCE [LARGE SCALE GENOMIC DNA]</scope>
    <source>
        <strain evidence="15">DSM 15103</strain>
    </source>
</reference>
<comment type="cofactor">
    <cofactor evidence="12">
        <name>Mg(2+)</name>
        <dbReference type="ChEBI" id="CHEBI:18420"/>
    </cofactor>
    <cofactor evidence="12">
        <name>Mn(2+)</name>
        <dbReference type="ChEBI" id="CHEBI:29035"/>
    </cofactor>
    <text evidence="12">Binds 1 Mg(2+) or Mn(2+) ion per subunit.</text>
</comment>
<evidence type="ECO:0000256" key="6">
    <source>
        <dbReference type="ARBA" id="ARBA00023002"/>
    </source>
</evidence>
<sequence length="748" mass="85174">MAKATIVWTKIDEAPALATYSLLPIMRAFTKDADVEIELRDISLAGRILAQFPDILPEDKRVPDELSYLGELVWKPEANIMKLPNISASVPQLKEAIKELQEQGYPLPDYPENPQTEEEEKIKERYDRCVGSVVNPVLRQGNSDRRLAKVVKEYAKKHPHRLKEVSPHSKSHVAHMKDGDFYQHEQSVIIEKDTKIKYVFEDKDGNQTVLKEVEVGKGDVVDGTFMNRKKLREYFAEVIDRAKEDDILFSLHVKATMMRVSDPVIFGDAIRVYYSKLFERHSDIIEKLGWKPEFGMQELENRLEQLSEEEREAVKKTIEEIYKERPRMYMVDSDKGITNLHMPNDVIIDASVPAVIKNGLQGWGPDGETDDTVLCIPDRSYATMYKEIVEDIKARGQFDPTKIGTVQNVGLMAMKAEEYGSHDKTFFPPADGKMKVVDEDGNVLIEHCVNEGDIWRSCITKDIAIRDWVKLAVNRAKDSGFPIVFWLDEYRAHDRNLIEKVKEELPKYDLSDVDWYIKAPQDAMKFTLARFRNGEDTISVTGNVLRDYLTDLFPIIEVGTSARSLSIVPLIAGGGVFETGAGGSAPKHVEQFLKESHLRWDSLGEFLAFVESLKLAYKQLKTLHQKDNPRILVIADALSKAVGKYLENDKTPKRKVGQLDTRGSHFYLALYWAEALASQTEDKELAEKFEKVFAELKENEEKILSEIAATEGKPADIGGWYHPDDEKAEKAMRPSETFNKIIDSLLES</sequence>
<evidence type="ECO:0000256" key="13">
    <source>
        <dbReference type="PIRSR" id="PIRSR009407-4"/>
    </source>
</evidence>
<keyword evidence="4 12" id="KW-0460">Magnesium</keyword>
<feature type="binding site" evidence="12">
    <location>
        <position position="551"/>
    </location>
    <ligand>
        <name>Mg(2+)</name>
        <dbReference type="ChEBI" id="CHEBI:18420"/>
    </ligand>
</feature>
<dbReference type="EMBL" id="OBEI01000001">
    <property type="protein sequence ID" value="SNZ02388.1"/>
    <property type="molecule type" value="Genomic_DNA"/>
</dbReference>
<dbReference type="PANTHER" id="PTHR36999">
    <property type="entry name" value="ISOCITRATE DEHYDROGENASE [NADP]"/>
    <property type="match status" value="1"/>
</dbReference>
<dbReference type="SUPFAM" id="SSF53659">
    <property type="entry name" value="Isocitrate/Isopropylmalate dehydrogenase-like"/>
    <property type="match status" value="1"/>
</dbReference>
<feature type="binding site" evidence="13">
    <location>
        <position position="654"/>
    </location>
    <ligand>
        <name>NADP(+)</name>
        <dbReference type="ChEBI" id="CHEBI:58349"/>
    </ligand>
</feature>
<dbReference type="Pfam" id="PF03971">
    <property type="entry name" value="IDH"/>
    <property type="match status" value="1"/>
</dbReference>
<dbReference type="InterPro" id="IPR004436">
    <property type="entry name" value="Isocitrate_DH_NADP_mono"/>
</dbReference>
<feature type="binding site" evidence="13">
    <location>
        <position position="588"/>
    </location>
    <ligand>
        <name>NADP(+)</name>
        <dbReference type="ChEBI" id="CHEBI:58349"/>
    </ligand>
</feature>
<feature type="binding site" evidence="13">
    <location>
        <begin position="583"/>
        <end position="584"/>
    </location>
    <ligand>
        <name>NADP(+)</name>
        <dbReference type="ChEBI" id="CHEBI:58349"/>
    </ligand>
</feature>
<accession>A0A285MZ63</accession>
<feature type="binding site" evidence="11">
    <location>
        <begin position="132"/>
        <end position="139"/>
    </location>
    <ligand>
        <name>substrate</name>
    </ligand>
</feature>
<evidence type="ECO:0000256" key="4">
    <source>
        <dbReference type="ARBA" id="ARBA00022842"/>
    </source>
</evidence>
<evidence type="ECO:0000256" key="9">
    <source>
        <dbReference type="PIRNR" id="PIRNR009407"/>
    </source>
</evidence>
<protein>
    <recommendedName>
        <fullName evidence="9">Isocitrate dehydrogenase [NADP]</fullName>
        <ecNumber evidence="9">1.1.1.42</ecNumber>
    </recommendedName>
    <alternativeName>
        <fullName evidence="9">Oxalosuccinate decarboxylase</fullName>
    </alternativeName>
</protein>
<keyword evidence="6 9" id="KW-0560">Oxidoreductase</keyword>
<keyword evidence="5 9" id="KW-0521">NADP</keyword>
<feature type="binding site" evidence="13">
    <location>
        <begin position="82"/>
        <end position="87"/>
    </location>
    <ligand>
        <name>NADP(+)</name>
        <dbReference type="ChEBI" id="CHEBI:58349"/>
    </ligand>
</feature>
<feature type="binding site" evidence="11">
    <location>
        <position position="546"/>
    </location>
    <ligand>
        <name>D-threo-isocitrate</name>
        <dbReference type="ChEBI" id="CHEBI:15562"/>
    </ligand>
</feature>
<evidence type="ECO:0000256" key="11">
    <source>
        <dbReference type="PIRSR" id="PIRSR009407-2"/>
    </source>
</evidence>
<dbReference type="NCBIfam" id="TIGR00178">
    <property type="entry name" value="monomer_idh"/>
    <property type="match status" value="1"/>
</dbReference>
<feature type="binding site" evidence="12">
    <location>
        <position position="349"/>
    </location>
    <ligand>
        <name>Mg(2+)</name>
        <dbReference type="ChEBI" id="CHEBI:18420"/>
    </ligand>
</feature>
<feature type="site" description="Critical for catalysis" evidence="10">
    <location>
        <position position="419"/>
    </location>
</feature>
<comment type="similarity">
    <text evidence="8 9">Belongs to the monomeric-type IDH family.</text>
</comment>
<evidence type="ECO:0000256" key="8">
    <source>
        <dbReference type="ARBA" id="ARBA00046318"/>
    </source>
</evidence>
<dbReference type="GO" id="GO:0006097">
    <property type="term" value="P:glyoxylate cycle"/>
    <property type="evidence" value="ECO:0007669"/>
    <property type="project" value="UniProtKB-KW"/>
</dbReference>
<comment type="catalytic activity">
    <reaction evidence="7 9">
        <text>D-threo-isocitrate + NADP(+) = 2-oxoglutarate + CO2 + NADPH</text>
        <dbReference type="Rhea" id="RHEA:19629"/>
        <dbReference type="ChEBI" id="CHEBI:15562"/>
        <dbReference type="ChEBI" id="CHEBI:16526"/>
        <dbReference type="ChEBI" id="CHEBI:16810"/>
        <dbReference type="ChEBI" id="CHEBI:57783"/>
        <dbReference type="ChEBI" id="CHEBI:58349"/>
        <dbReference type="EC" id="1.1.1.42"/>
    </reaction>
</comment>
<evidence type="ECO:0000313" key="15">
    <source>
        <dbReference type="Proteomes" id="UP000219036"/>
    </source>
</evidence>
<dbReference type="EC" id="1.1.1.42" evidence="9"/>
<dbReference type="GO" id="GO:0006099">
    <property type="term" value="P:tricarboxylic acid cycle"/>
    <property type="evidence" value="ECO:0007669"/>
    <property type="project" value="UniProtKB-KW"/>
</dbReference>
<feature type="binding site" evidence="11">
    <location>
        <position position="145"/>
    </location>
    <ligand>
        <name>D-threo-isocitrate</name>
        <dbReference type="ChEBI" id="CHEBI:15562"/>
    </ligand>
</feature>
<evidence type="ECO:0000256" key="2">
    <source>
        <dbReference type="ARBA" id="ARBA00022532"/>
    </source>
</evidence>
<keyword evidence="2 9" id="KW-0816">Tricarboxylic acid cycle</keyword>
<keyword evidence="3 12" id="KW-0479">Metal-binding</keyword>
<keyword evidence="1 9" id="KW-0329">Glyoxylate bypass</keyword>
<feature type="site" description="Critical for catalysis" evidence="10">
    <location>
        <position position="254"/>
    </location>
</feature>
<dbReference type="PIRSF" id="PIRSF009407">
    <property type="entry name" value="IDH_monmr"/>
    <property type="match status" value="1"/>
</dbReference>
<dbReference type="Proteomes" id="UP000219036">
    <property type="component" value="Unassembled WGS sequence"/>
</dbReference>
<dbReference type="PANTHER" id="PTHR36999:SF1">
    <property type="entry name" value="ISOCITRATE DEHYDROGENASE (NADP(+))"/>
    <property type="match status" value="1"/>
</dbReference>
<dbReference type="Gene3D" id="3.40.718.10">
    <property type="entry name" value="Isopropylmalate Dehydrogenase"/>
    <property type="match status" value="1"/>
</dbReference>
<dbReference type="AlphaFoldDB" id="A0A285MZ63"/>
<evidence type="ECO:0000256" key="1">
    <source>
        <dbReference type="ARBA" id="ARBA00022435"/>
    </source>
</evidence>
<name>A0A285MZ63_9AQUI</name>